<evidence type="ECO:0000313" key="2">
    <source>
        <dbReference type="Proteomes" id="UP001054837"/>
    </source>
</evidence>
<reference evidence="1 2" key="1">
    <citation type="submission" date="2021-06" db="EMBL/GenBank/DDBJ databases">
        <title>Caerostris darwini draft genome.</title>
        <authorList>
            <person name="Kono N."/>
            <person name="Arakawa K."/>
        </authorList>
    </citation>
    <scope>NUCLEOTIDE SEQUENCE [LARGE SCALE GENOMIC DNA]</scope>
</reference>
<keyword evidence="2" id="KW-1185">Reference proteome</keyword>
<evidence type="ECO:0000313" key="1">
    <source>
        <dbReference type="EMBL" id="GIY64411.1"/>
    </source>
</evidence>
<protein>
    <submittedName>
        <fullName evidence="1">Uncharacterized protein</fullName>
    </submittedName>
</protein>
<sequence length="78" mass="9082">MDFDIDVCDLDLFRHVSQAISEILTGYRKGVWEEMYRSERNSNPSRVATDDNESFVNAKRLRGLLSLPNFRCPSQSQR</sequence>
<accession>A0AAV4V366</accession>
<dbReference type="Proteomes" id="UP001054837">
    <property type="component" value="Unassembled WGS sequence"/>
</dbReference>
<name>A0AAV4V366_9ARAC</name>
<organism evidence="1 2">
    <name type="scientific">Caerostris darwini</name>
    <dbReference type="NCBI Taxonomy" id="1538125"/>
    <lineage>
        <taxon>Eukaryota</taxon>
        <taxon>Metazoa</taxon>
        <taxon>Ecdysozoa</taxon>
        <taxon>Arthropoda</taxon>
        <taxon>Chelicerata</taxon>
        <taxon>Arachnida</taxon>
        <taxon>Araneae</taxon>
        <taxon>Araneomorphae</taxon>
        <taxon>Entelegynae</taxon>
        <taxon>Araneoidea</taxon>
        <taxon>Araneidae</taxon>
        <taxon>Caerostris</taxon>
    </lineage>
</organism>
<proteinExistence type="predicted"/>
<dbReference type="AlphaFoldDB" id="A0AAV4V366"/>
<dbReference type="EMBL" id="BPLQ01012314">
    <property type="protein sequence ID" value="GIY64411.1"/>
    <property type="molecule type" value="Genomic_DNA"/>
</dbReference>
<gene>
    <name evidence="1" type="ORF">CDAR_579491</name>
</gene>
<comment type="caution">
    <text evidence="1">The sequence shown here is derived from an EMBL/GenBank/DDBJ whole genome shotgun (WGS) entry which is preliminary data.</text>
</comment>